<dbReference type="RefSeq" id="WP_145284820.1">
    <property type="nucleotide sequence ID" value="NZ_CP036318.1"/>
</dbReference>
<proteinExistence type="predicted"/>
<evidence type="ECO:0000313" key="2">
    <source>
        <dbReference type="Proteomes" id="UP000316770"/>
    </source>
</evidence>
<reference evidence="1 2" key="1">
    <citation type="submission" date="2019-02" db="EMBL/GenBank/DDBJ databases">
        <title>Deep-cultivation of Planctomycetes and their phenomic and genomic characterization uncovers novel biology.</title>
        <authorList>
            <person name="Wiegand S."/>
            <person name="Jogler M."/>
            <person name="Boedeker C."/>
            <person name="Pinto D."/>
            <person name="Vollmers J."/>
            <person name="Rivas-Marin E."/>
            <person name="Kohn T."/>
            <person name="Peeters S.H."/>
            <person name="Heuer A."/>
            <person name="Rast P."/>
            <person name="Oberbeckmann S."/>
            <person name="Bunk B."/>
            <person name="Jeske O."/>
            <person name="Meyerdierks A."/>
            <person name="Storesund J.E."/>
            <person name="Kallscheuer N."/>
            <person name="Luecker S."/>
            <person name="Lage O.M."/>
            <person name="Pohl T."/>
            <person name="Merkel B.J."/>
            <person name="Hornburger P."/>
            <person name="Mueller R.-W."/>
            <person name="Bruemmer F."/>
            <person name="Labrenz M."/>
            <person name="Spormann A.M."/>
            <person name="Op den Camp H."/>
            <person name="Overmann J."/>
            <person name="Amann R."/>
            <person name="Jetten M.S.M."/>
            <person name="Mascher T."/>
            <person name="Medema M.H."/>
            <person name="Devos D.P."/>
            <person name="Kaster A.-K."/>
            <person name="Ovreas L."/>
            <person name="Rohde M."/>
            <person name="Galperin M.Y."/>
            <person name="Jogler C."/>
        </authorList>
    </citation>
    <scope>NUCLEOTIDE SEQUENCE [LARGE SCALE GENOMIC DNA]</scope>
    <source>
        <strain evidence="1 2">Mal33</strain>
    </source>
</reference>
<gene>
    <name evidence="1" type="ORF">Mal33_24000</name>
</gene>
<dbReference type="AlphaFoldDB" id="A0A518ITL8"/>
<accession>A0A518ITL8</accession>
<evidence type="ECO:0000313" key="1">
    <source>
        <dbReference type="EMBL" id="QDV56410.1"/>
    </source>
</evidence>
<dbReference type="Proteomes" id="UP000316770">
    <property type="component" value="Chromosome"/>
</dbReference>
<dbReference type="EMBL" id="CP036318">
    <property type="protein sequence ID" value="QDV56410.1"/>
    <property type="molecule type" value="Genomic_DNA"/>
</dbReference>
<name>A0A518ITL8_9BACT</name>
<organism evidence="1 2">
    <name type="scientific">Rosistilla oblonga</name>
    <dbReference type="NCBI Taxonomy" id="2527990"/>
    <lineage>
        <taxon>Bacteria</taxon>
        <taxon>Pseudomonadati</taxon>
        <taxon>Planctomycetota</taxon>
        <taxon>Planctomycetia</taxon>
        <taxon>Pirellulales</taxon>
        <taxon>Pirellulaceae</taxon>
        <taxon>Rosistilla</taxon>
    </lineage>
</organism>
<keyword evidence="2" id="KW-1185">Reference proteome</keyword>
<sequence>MMPTTREWIKHLDLTERVESISRICPDFPELVVERFRSTWDSNERNKNRAANRLEAFRDDSKPALPLPAHLGWEHELFEFAFQEALDEVEARVSRQGKSDLTLSDHLIANAVAPVHLDVGLELSIGQRPDLPNPSDLSDSIHEPVVCEEPGSHFDQWLRLGFYESHLTNESFDKGFDTAYTDIFSSLVSLDDDGDVAKVRIPLTTVDSAEAWSESIDCDMATLVGFRGALTAGFNHCGYSSHRFLLAVNPVLISALGLRAGPWPGPLTLMDNSNEPAVVMRAWKSQRIQADSVGSVFRLNGCELLLRPDILSELEDQNEGKLRYVQRRIEA</sequence>
<protein>
    <submittedName>
        <fullName evidence="1">Uncharacterized protein</fullName>
    </submittedName>
</protein>